<feature type="compositionally biased region" description="Basic and acidic residues" evidence="2">
    <location>
        <begin position="984"/>
        <end position="993"/>
    </location>
</feature>
<feature type="compositionally biased region" description="Basic and acidic residues" evidence="2">
    <location>
        <begin position="1757"/>
        <end position="1855"/>
    </location>
</feature>
<dbReference type="VEuPathDB" id="ToxoDB:CSUI_001373"/>
<proteinExistence type="predicted"/>
<dbReference type="EMBL" id="MIGC01000543">
    <property type="protein sequence ID" value="PHJ24770.1"/>
    <property type="molecule type" value="Genomic_DNA"/>
</dbReference>
<feature type="compositionally biased region" description="Pro residues" evidence="2">
    <location>
        <begin position="791"/>
        <end position="809"/>
    </location>
</feature>
<feature type="compositionally biased region" description="Basic and acidic residues" evidence="2">
    <location>
        <begin position="2530"/>
        <end position="2579"/>
    </location>
</feature>
<dbReference type="PANTHER" id="PTHR24216">
    <property type="entry name" value="PAXILLIN-RELATED"/>
    <property type="match status" value="1"/>
</dbReference>
<feature type="region of interest" description="Disordered" evidence="2">
    <location>
        <begin position="1757"/>
        <end position="1944"/>
    </location>
</feature>
<gene>
    <name evidence="3" type="ORF">CSUI_001373</name>
</gene>
<feature type="compositionally biased region" description="Basic and acidic residues" evidence="2">
    <location>
        <begin position="1692"/>
        <end position="1703"/>
    </location>
</feature>
<feature type="coiled-coil region" evidence="1">
    <location>
        <begin position="884"/>
        <end position="911"/>
    </location>
</feature>
<feature type="region of interest" description="Disordered" evidence="2">
    <location>
        <begin position="1"/>
        <end position="73"/>
    </location>
</feature>
<feature type="region of interest" description="Disordered" evidence="2">
    <location>
        <begin position="638"/>
        <end position="854"/>
    </location>
</feature>
<feature type="region of interest" description="Disordered" evidence="2">
    <location>
        <begin position="1369"/>
        <end position="1478"/>
    </location>
</feature>
<feature type="compositionally biased region" description="Basic and acidic residues" evidence="2">
    <location>
        <begin position="1958"/>
        <end position="1993"/>
    </location>
</feature>
<feature type="region of interest" description="Disordered" evidence="2">
    <location>
        <begin position="1580"/>
        <end position="1643"/>
    </location>
</feature>
<evidence type="ECO:0000313" key="3">
    <source>
        <dbReference type="EMBL" id="PHJ24770.1"/>
    </source>
</evidence>
<feature type="compositionally biased region" description="Polar residues" evidence="2">
    <location>
        <begin position="203"/>
        <end position="214"/>
    </location>
</feature>
<feature type="compositionally biased region" description="Low complexity" evidence="2">
    <location>
        <begin position="2766"/>
        <end position="2776"/>
    </location>
</feature>
<feature type="region of interest" description="Disordered" evidence="2">
    <location>
        <begin position="2313"/>
        <end position="2870"/>
    </location>
</feature>
<reference evidence="3 4" key="1">
    <citation type="journal article" date="2017" name="Int. J. Parasitol.">
        <title>The genome of the protozoan parasite Cystoisospora suis and a reverse vaccinology approach to identify vaccine candidates.</title>
        <authorList>
            <person name="Palmieri N."/>
            <person name="Shrestha A."/>
            <person name="Ruttkowski B."/>
            <person name="Beck T."/>
            <person name="Vogl C."/>
            <person name="Tomley F."/>
            <person name="Blake D.P."/>
            <person name="Joachim A."/>
        </authorList>
    </citation>
    <scope>NUCLEOTIDE SEQUENCE [LARGE SCALE GENOMIC DNA]</scope>
    <source>
        <strain evidence="3 4">Wien I</strain>
    </source>
</reference>
<feature type="compositionally biased region" description="Basic and acidic residues" evidence="2">
    <location>
        <begin position="1582"/>
        <end position="1640"/>
    </location>
</feature>
<feature type="compositionally biased region" description="Basic and acidic residues" evidence="2">
    <location>
        <begin position="1404"/>
        <end position="1448"/>
    </location>
</feature>
<feature type="region of interest" description="Disordered" evidence="2">
    <location>
        <begin position="186"/>
        <end position="254"/>
    </location>
</feature>
<feature type="compositionally biased region" description="Basic and acidic residues" evidence="2">
    <location>
        <begin position="662"/>
        <end position="679"/>
    </location>
</feature>
<feature type="compositionally biased region" description="Basic and acidic residues" evidence="2">
    <location>
        <begin position="2640"/>
        <end position="2659"/>
    </location>
</feature>
<feature type="compositionally biased region" description="Low complexity" evidence="2">
    <location>
        <begin position="638"/>
        <end position="659"/>
    </location>
</feature>
<feature type="compositionally biased region" description="Basic and acidic residues" evidence="2">
    <location>
        <begin position="2430"/>
        <end position="2482"/>
    </location>
</feature>
<feature type="region of interest" description="Disordered" evidence="2">
    <location>
        <begin position="1958"/>
        <end position="2008"/>
    </location>
</feature>
<accession>A0A2C6KXQ0</accession>
<feature type="compositionally biased region" description="Basic and acidic residues" evidence="2">
    <location>
        <begin position="356"/>
        <end position="384"/>
    </location>
</feature>
<feature type="compositionally biased region" description="Basic and acidic residues" evidence="2">
    <location>
        <begin position="1088"/>
        <end position="1107"/>
    </location>
</feature>
<feature type="compositionally biased region" description="Low complexity" evidence="2">
    <location>
        <begin position="810"/>
        <end position="854"/>
    </location>
</feature>
<protein>
    <submittedName>
        <fullName evidence="3">Uncharacterized protein</fullName>
    </submittedName>
</protein>
<feature type="region of interest" description="Disordered" evidence="2">
    <location>
        <begin position="356"/>
        <end position="396"/>
    </location>
</feature>
<dbReference type="PANTHER" id="PTHR24216:SF65">
    <property type="entry name" value="PAXILLIN-LIKE PROTEIN 1"/>
    <property type="match status" value="1"/>
</dbReference>
<feature type="compositionally biased region" description="Basic and acidic residues" evidence="2">
    <location>
        <begin position="1913"/>
        <end position="1929"/>
    </location>
</feature>
<feature type="compositionally biased region" description="Basic and acidic residues" evidence="2">
    <location>
        <begin position="514"/>
        <end position="530"/>
    </location>
</feature>
<feature type="region of interest" description="Disordered" evidence="2">
    <location>
        <begin position="1511"/>
        <end position="1545"/>
    </location>
</feature>
<feature type="compositionally biased region" description="Low complexity" evidence="2">
    <location>
        <begin position="532"/>
        <end position="549"/>
    </location>
</feature>
<feature type="compositionally biased region" description="Basic and acidic residues" evidence="2">
    <location>
        <begin position="720"/>
        <end position="744"/>
    </location>
</feature>
<feature type="compositionally biased region" description="Low complexity" evidence="2">
    <location>
        <begin position="470"/>
        <end position="496"/>
    </location>
</feature>
<feature type="region of interest" description="Disordered" evidence="2">
    <location>
        <begin position="1660"/>
        <end position="1737"/>
    </location>
</feature>
<feature type="compositionally biased region" description="Basic and acidic residues" evidence="2">
    <location>
        <begin position="1874"/>
        <end position="1896"/>
    </location>
</feature>
<feature type="compositionally biased region" description="Pro residues" evidence="2">
    <location>
        <begin position="2777"/>
        <end position="2787"/>
    </location>
</feature>
<feature type="compositionally biased region" description="Basic residues" evidence="2">
    <location>
        <begin position="10"/>
        <end position="20"/>
    </location>
</feature>
<feature type="compositionally biased region" description="Acidic residues" evidence="2">
    <location>
        <begin position="1930"/>
        <end position="1940"/>
    </location>
</feature>
<feature type="compositionally biased region" description="Low complexity" evidence="2">
    <location>
        <begin position="2282"/>
        <end position="2292"/>
    </location>
</feature>
<feature type="compositionally biased region" description="Low complexity" evidence="2">
    <location>
        <begin position="2627"/>
        <end position="2638"/>
    </location>
</feature>
<feature type="compositionally biased region" description="Low complexity" evidence="2">
    <location>
        <begin position="1994"/>
        <end position="2008"/>
    </location>
</feature>
<feature type="compositionally biased region" description="Low complexity" evidence="2">
    <location>
        <begin position="2663"/>
        <end position="2694"/>
    </location>
</feature>
<feature type="compositionally biased region" description="Basic and acidic residues" evidence="2">
    <location>
        <begin position="1369"/>
        <end position="1397"/>
    </location>
</feature>
<feature type="compositionally biased region" description="Acidic residues" evidence="2">
    <location>
        <begin position="1014"/>
        <end position="1025"/>
    </location>
</feature>
<keyword evidence="1" id="KW-0175">Coiled coil</keyword>
<feature type="region of interest" description="Disordered" evidence="2">
    <location>
        <begin position="2118"/>
        <end position="2148"/>
    </location>
</feature>
<feature type="coiled-coil region" evidence="1">
    <location>
        <begin position="1143"/>
        <end position="1191"/>
    </location>
</feature>
<feature type="compositionally biased region" description="Basic and acidic residues" evidence="2">
    <location>
        <begin position="1026"/>
        <end position="1073"/>
    </location>
</feature>
<feature type="compositionally biased region" description="Basic and acidic residues" evidence="2">
    <location>
        <begin position="217"/>
        <end position="242"/>
    </location>
</feature>
<feature type="region of interest" description="Disordered" evidence="2">
    <location>
        <begin position="2024"/>
        <end position="2059"/>
    </location>
</feature>
<feature type="region of interest" description="Disordered" evidence="2">
    <location>
        <begin position="2074"/>
        <end position="2097"/>
    </location>
</feature>
<keyword evidence="4" id="KW-1185">Reference proteome</keyword>
<feature type="region of interest" description="Disordered" evidence="2">
    <location>
        <begin position="2268"/>
        <end position="2296"/>
    </location>
</feature>
<feature type="region of interest" description="Disordered" evidence="2">
    <location>
        <begin position="104"/>
        <end position="125"/>
    </location>
</feature>
<feature type="compositionally biased region" description="Basic and acidic residues" evidence="2">
    <location>
        <begin position="687"/>
        <end position="706"/>
    </location>
</feature>
<feature type="region of interest" description="Disordered" evidence="2">
    <location>
        <begin position="470"/>
        <end position="553"/>
    </location>
</feature>
<feature type="compositionally biased region" description="Low complexity" evidence="2">
    <location>
        <begin position="2839"/>
        <end position="2858"/>
    </location>
</feature>
<feature type="compositionally biased region" description="Basic and acidic residues" evidence="2">
    <location>
        <begin position="2136"/>
        <end position="2148"/>
    </location>
</feature>
<feature type="region of interest" description="Disordered" evidence="2">
    <location>
        <begin position="976"/>
        <end position="1107"/>
    </location>
</feature>
<feature type="compositionally biased region" description="Low complexity" evidence="2">
    <location>
        <begin position="771"/>
        <end position="790"/>
    </location>
</feature>
<feature type="compositionally biased region" description="Low complexity" evidence="2">
    <location>
        <begin position="2788"/>
        <end position="2831"/>
    </location>
</feature>
<feature type="compositionally biased region" description="Basic and acidic residues" evidence="2">
    <location>
        <begin position="2340"/>
        <end position="2409"/>
    </location>
</feature>
<feature type="compositionally biased region" description="Low complexity" evidence="2">
    <location>
        <begin position="110"/>
        <end position="125"/>
    </location>
</feature>
<feature type="compositionally biased region" description="Low complexity" evidence="2">
    <location>
        <begin position="745"/>
        <end position="764"/>
    </location>
</feature>
<feature type="compositionally biased region" description="Low complexity" evidence="2">
    <location>
        <begin position="2708"/>
        <end position="2745"/>
    </location>
</feature>
<dbReference type="GeneID" id="94424790"/>
<comment type="caution">
    <text evidence="3">The sequence shown here is derived from an EMBL/GenBank/DDBJ whole genome shotgun (WGS) entry which is preliminary data.</text>
</comment>
<evidence type="ECO:0000256" key="2">
    <source>
        <dbReference type="SAM" id="MobiDB-lite"/>
    </source>
</evidence>
<feature type="compositionally biased region" description="Low complexity" evidence="2">
    <location>
        <begin position="2313"/>
        <end position="2322"/>
    </location>
</feature>
<feature type="compositionally biased region" description="Polar residues" evidence="2">
    <location>
        <begin position="2043"/>
        <end position="2054"/>
    </location>
</feature>
<dbReference type="Proteomes" id="UP000221165">
    <property type="component" value="Unassembled WGS sequence"/>
</dbReference>
<organism evidence="3 4">
    <name type="scientific">Cystoisospora suis</name>
    <dbReference type="NCBI Taxonomy" id="483139"/>
    <lineage>
        <taxon>Eukaryota</taxon>
        <taxon>Sar</taxon>
        <taxon>Alveolata</taxon>
        <taxon>Apicomplexa</taxon>
        <taxon>Conoidasida</taxon>
        <taxon>Coccidia</taxon>
        <taxon>Eucoccidiorida</taxon>
        <taxon>Eimeriorina</taxon>
        <taxon>Sarcocystidae</taxon>
        <taxon>Cystoisospora</taxon>
    </lineage>
</organism>
<feature type="compositionally biased region" description="Basic residues" evidence="2">
    <location>
        <begin position="1519"/>
        <end position="1528"/>
    </location>
</feature>
<feature type="compositionally biased region" description="Low complexity" evidence="2">
    <location>
        <begin position="38"/>
        <end position="63"/>
    </location>
</feature>
<feature type="compositionally biased region" description="Basic and acidic residues" evidence="2">
    <location>
        <begin position="2118"/>
        <end position="2129"/>
    </location>
</feature>
<feature type="compositionally biased region" description="Low complexity" evidence="2">
    <location>
        <begin position="2582"/>
        <end position="2601"/>
    </location>
</feature>
<feature type="compositionally biased region" description="Basic and acidic residues" evidence="2">
    <location>
        <begin position="2500"/>
        <end position="2517"/>
    </location>
</feature>
<evidence type="ECO:0000313" key="4">
    <source>
        <dbReference type="Proteomes" id="UP000221165"/>
    </source>
</evidence>
<sequence>MTPSSSSSSHPRRYHGRKIFSHLSSSPPSSSSPPPRPSSSRISLSSRPCMDPPSSSSSSSSHQSRLRSLHSRAEFSSLQPHSCYCPSLPLSSILCEEQEARRQDTPTLRSLSCSSSSLSSLPSSCSYSPSSSSFCRQHTSAPAKPLSSSFSSLLPLSPSSSSHLGKVPSSSSCSISSPKKRHLILLRPSSSPPQQPISPTVEGEQTSSFHSRSSPRVKKEEAEHVQRSYSLRGEEKKEKRLGEPPPSLSSYPSILTGEDQMKFAEASLSLLLSPCSHRSSRFHCKETRGSIKTRKKRIEIEDGGKGEEKKHSLSSLLPYQESHLYSSSCLPSVSCASPSFSSFSFPLASSSFCEEEREKKTKVTMNEEDKEDNKKTCRDAEKSSSHPTVSSSRVENDLKAQMERIEREHREPSHRPLQASSCCLLPLPKDPTIDKSLLRKGLLENLQKSTLTPVSSSLFSISYHFLSSQHSSASSSSSSSLPSSPLYPVRRSSSSPVHTDEGVRSMHPGRINRHANDDRRTVHTPERRTEYLSSSSPSHPTSHLPSTSLRILSQDKETIKKRGSSEEKKMVSLTKDFHATVSYKGEKKFFYEKKDKKQDERKGGKIRHISRTPKVFFYPSSSAHLVQKSLSLSQNYSSLFSSSSTSHPYSLSSSSLLSYEGQQEKEKATRLVRKQEGTEKGSSSHPSKREERERKTVSTERDRGREEEEEEERRKKKKKEQRETPDNTDERDRHHSTHTQEKGRSSIPSSSSRPTSSLSLSTSSSPPPPLHSSSSRPTSSSSSHACSSSSSPPPQSSTSPLPNPSPPPSHSSSSSSSSLNLSSSSSSSSSLPSTAPSSPPLHSSTSSLPNPSSCSPNLSSSSSSCLSMRCACGGRVACLHHLHRKALSEIRKRQKERLEKLRKKTSLLRIQDEWHHIVRLLSEFYQERSLRHGSLPSLSSSHPLASLYKKVEEKERAYTTLLGEIERRKNLSEDLRHRRRRLHASVEKLSEKEKRKKKKGMPGGEMRSEREKVQEEEEEEQEEEEKVFLRQKEEEERECEEEKKRLAQLEERLYHARRDLEAHEASKKRMERKEKKKKKKKEGEEEEIPNRESSQEEEEKKERDESLHLLFAEEKENYFAQQANCEKRRETEVERKVRSEVRAVELEREALDIKKKLERCRAIVQSRQNEVEELEKRIEKKRERLELLSSSFFSLSSSFAEKPNANSDLKGNELQLRTSRGLVEKISSLRQRTTRDSFLSKHLSSSSPSISYSPSSSSSSASFLVGLSFPLSVHAQDQHSALVHLPLSSSSSSSLPSFTVSSSSLGRVKEENASSSLLHSRLSTTASSSSSSSFLVERESLYPLRAVPPTVSPPSSALSVLCSPDELRKKHISGGEEKEEERSLRKKEEDEGADRRGSPIPPILKEKEEETEERKKEKFSPCQKKEIAIKDIHQTRLAEREEKKEPHLSSKRRQKEKEKGETKKKTTHADQDDFFDRKRREVERTRERMCFSPSAFLSTECIDEDKEMTIQQEKEEGKKIKKKKKKKGNGKEEILGNNNNEDEGRRLAEEEEIFALELELIASELDLPVLEQLQEKSILSRFLKDPARKGQERTEEKKEKKEGERKTKGEGVDVDERTASDLVRKEETNSLSRPLDHYEDPTVEGGVRCMYTSAEGMSVYDHGGERGQGETAGVLLRGKEREDESSAQTIHPKKEEKKTRDTEREELEEEEERGVSSTNTTMPALLTSTPSLSLKKREKTMKRIEFFRCLLPSSLEENRQCEEEAEEKRKESIKISEESQRIQKEKEEETNEEVKIGAFERGERKHEVRVAKKKEKKEEERKETKETLEERDTVDITQRENEGRKKCDVPLERQRMVMRCTYTPASERQVFTVEEIKRNEEEKEEGGKEHSLESKGDSYALVEDLKTSSSFSAKREANNSIEKDTKTQKEEEEEREEDGEKEEKAQWREFLSWLFLDRNEKTSPHTKERCEEKETKEEEEERERREEESEDMKLFSAPASRRAPSSSSLLRFLSSIRDDSRHDENVSIRRYLSLGSKKDKRTSQLLSFQHSPPCSSAVLPSYLAKTDISLFSERQAERKMKENDDESQERRKKAEEDRVPFHLKEEVVVVVVEEEEKVTGRRKKEETKRPYLHFESTGEKTEESHEGLFSEERRRRRRYLQNEIKIEMLSKLIEHVEALLPSSPHTSPLSQGDGVKRRIERTLRRKRVEATLDKASCGSMSVASGKARDKKKMHLRMNSNKTTVSSLKSATSEGSLFKMDRHLSSFQERAKKRGERIPPISPLSSAVSSSSCDGGGGTSFAFSSSSKSSSCFSFSPSSLSSSPEKQMREKRNLLSLPLFQREKGKIDRNTKDRLLRPREKESASEDKEEGEKPGRTSKAGEEKEDERKKEKEKSDREAGTECVKKREEEGSKEEEEDFSREITIHWCPAETREKKEKDEENEEREKKEKTQEWTERTREEEEHEGEVGREGEEEERREVGREGEEEEVKLAGVKNTMEGGPKKSRETWRQVKRDLKFFESSQMKEEEEEKGNLSEGDVHLISKGVGEREEKERQEEDRERLFEEERYLQHIEGKSEVQDPRSSASSTLSPSSCFFSLSPSSRRAIGRPSALSSSLSPCVKSLHSHRSFSPSSSSSLRLGRNKEEENRNDVEGERPRLSERLTLSPRVLFLPSSSSSSSPLSGSTSSDLSSPSSSITLAQWRKEEKKISSSSPFSSHSSSSSFFPSSLRPSSTCSFSSSSSIPSTPSHDRSHTPVHASSSSFLPCVSTSLTSSSLPPSSLPPSFPPSSLPHSSNASGPISSSSFLPLSSSSTPSLPSSPLRSPPSRLTSSHPPLSPPPSSSSVLPPSTAGVSSSLSSPSPRHRTGAPSPSKAAELAVCIYSFTSS</sequence>
<feature type="compositionally biased region" description="Basic and acidic residues" evidence="2">
    <location>
        <begin position="1455"/>
        <end position="1478"/>
    </location>
</feature>
<name>A0A2C6KXQ0_9APIC</name>
<dbReference type="RefSeq" id="XP_067926442.1">
    <property type="nucleotide sequence ID" value="XM_068061579.1"/>
</dbReference>
<feature type="compositionally biased region" description="Low complexity" evidence="2">
    <location>
        <begin position="1720"/>
        <end position="1733"/>
    </location>
</feature>
<evidence type="ECO:0000256" key="1">
    <source>
        <dbReference type="SAM" id="Coils"/>
    </source>
</evidence>